<name>A0A0R3W2W4_TAEAS</name>
<accession>A0A0R3W2W4</accession>
<organism evidence="3">
    <name type="scientific">Taenia asiatica</name>
    <name type="common">Asian tapeworm</name>
    <dbReference type="NCBI Taxonomy" id="60517"/>
    <lineage>
        <taxon>Eukaryota</taxon>
        <taxon>Metazoa</taxon>
        <taxon>Spiralia</taxon>
        <taxon>Lophotrochozoa</taxon>
        <taxon>Platyhelminthes</taxon>
        <taxon>Cestoda</taxon>
        <taxon>Eucestoda</taxon>
        <taxon>Cyclophyllidea</taxon>
        <taxon>Taeniidae</taxon>
        <taxon>Taenia</taxon>
    </lineage>
</organism>
<keyword evidence="2" id="KW-1185">Reference proteome</keyword>
<protein>
    <submittedName>
        <fullName evidence="3">Secreted protein</fullName>
    </submittedName>
</protein>
<gene>
    <name evidence="1" type="ORF">TASK_LOCUS4204</name>
</gene>
<dbReference type="Proteomes" id="UP000282613">
    <property type="component" value="Unassembled WGS sequence"/>
</dbReference>
<evidence type="ECO:0000313" key="2">
    <source>
        <dbReference type="Proteomes" id="UP000282613"/>
    </source>
</evidence>
<reference evidence="3" key="1">
    <citation type="submission" date="2017-02" db="UniProtKB">
        <authorList>
            <consortium name="WormBaseParasite"/>
        </authorList>
    </citation>
    <scope>IDENTIFICATION</scope>
</reference>
<reference evidence="1 2" key="2">
    <citation type="submission" date="2018-11" db="EMBL/GenBank/DDBJ databases">
        <authorList>
            <consortium name="Pathogen Informatics"/>
        </authorList>
    </citation>
    <scope>NUCLEOTIDE SEQUENCE [LARGE SCALE GENOMIC DNA]</scope>
</reference>
<evidence type="ECO:0000313" key="3">
    <source>
        <dbReference type="WBParaSite" id="TASK_0000420301-mRNA-1"/>
    </source>
</evidence>
<dbReference type="WBParaSite" id="TASK_0000420301-mRNA-1">
    <property type="protein sequence ID" value="TASK_0000420301-mRNA-1"/>
    <property type="gene ID" value="TASK_0000420301"/>
</dbReference>
<proteinExistence type="predicted"/>
<sequence length="92" mass="10696">MGPLAFFLLLYGRQRTQRTFTTAGDIESEVVALFCLMPLLLIFVESDTDLCTQVWNISALYAFKRFWLTDVREEVVTTVWIVRIADTKCRIK</sequence>
<evidence type="ECO:0000313" key="1">
    <source>
        <dbReference type="EMBL" id="VDK33051.1"/>
    </source>
</evidence>
<dbReference type="AlphaFoldDB" id="A0A0R3W2W4"/>
<dbReference type="EMBL" id="UYRS01018334">
    <property type="protein sequence ID" value="VDK33051.1"/>
    <property type="molecule type" value="Genomic_DNA"/>
</dbReference>